<feature type="compositionally biased region" description="Basic and acidic residues" evidence="1">
    <location>
        <begin position="30"/>
        <end position="43"/>
    </location>
</feature>
<feature type="region of interest" description="Disordered" evidence="1">
    <location>
        <begin position="1"/>
        <end position="190"/>
    </location>
</feature>
<evidence type="ECO:0000313" key="2">
    <source>
        <dbReference type="EMBL" id="KAE8146268.1"/>
    </source>
</evidence>
<dbReference type="OrthoDB" id="2162994at2759"/>
<proteinExistence type="predicted"/>
<dbReference type="Proteomes" id="UP000325780">
    <property type="component" value="Unassembled WGS sequence"/>
</dbReference>
<evidence type="ECO:0000313" key="3">
    <source>
        <dbReference type="Proteomes" id="UP000325780"/>
    </source>
</evidence>
<sequence length="280" mass="29814">MYSGQPLPYSFSTSSVGAGSVQPGYISPPDSRRTLEEDKEKQQPQRQSLPSIHEALGNDNPLPYPAPTSAPPQQNHPTAHQHLLSTGVMGRQSGEAPPGPPNPYSNGTPSGAFMRETAYTQPQLHAEASRTSLASVNTQDSRNPSIQSLSSGKSPTRSHKTSLTSVAGSQTGSGYEYSAPPSAGSMASPNGYGAFPQSYPFQSQQPPSAPIYPASYDARPYGSPWKPGMPEVARVDEMKGRFAGRNIAGQMPGDSVKRHIDAYDVESSLNEVCDFFPGDT</sequence>
<protein>
    <submittedName>
        <fullName evidence="2">Uncharacterized protein</fullName>
    </submittedName>
</protein>
<feature type="compositionally biased region" description="Low complexity" evidence="1">
    <location>
        <begin position="178"/>
        <end position="190"/>
    </location>
</feature>
<organism evidence="2 3">
    <name type="scientific">Aspergillus avenaceus</name>
    <dbReference type="NCBI Taxonomy" id="36643"/>
    <lineage>
        <taxon>Eukaryota</taxon>
        <taxon>Fungi</taxon>
        <taxon>Dikarya</taxon>
        <taxon>Ascomycota</taxon>
        <taxon>Pezizomycotina</taxon>
        <taxon>Eurotiomycetes</taxon>
        <taxon>Eurotiomycetidae</taxon>
        <taxon>Eurotiales</taxon>
        <taxon>Aspergillaceae</taxon>
        <taxon>Aspergillus</taxon>
        <taxon>Aspergillus subgen. Circumdati</taxon>
    </lineage>
</organism>
<evidence type="ECO:0000256" key="1">
    <source>
        <dbReference type="SAM" id="MobiDB-lite"/>
    </source>
</evidence>
<dbReference type="EMBL" id="ML742274">
    <property type="protein sequence ID" value="KAE8146268.1"/>
    <property type="molecule type" value="Genomic_DNA"/>
</dbReference>
<dbReference type="AlphaFoldDB" id="A0A5N6TIS1"/>
<keyword evidence="3" id="KW-1185">Reference proteome</keyword>
<gene>
    <name evidence="2" type="ORF">BDV25DRAFT_53528</name>
</gene>
<feature type="compositionally biased region" description="Polar residues" evidence="1">
    <location>
        <begin position="118"/>
        <end position="173"/>
    </location>
</feature>
<accession>A0A5N6TIS1</accession>
<reference evidence="2 3" key="1">
    <citation type="submission" date="2019-04" db="EMBL/GenBank/DDBJ databases">
        <title>Friends and foes A comparative genomics study of 23 Aspergillus species from section Flavi.</title>
        <authorList>
            <consortium name="DOE Joint Genome Institute"/>
            <person name="Kjaerbolling I."/>
            <person name="Vesth T."/>
            <person name="Frisvad J.C."/>
            <person name="Nybo J.L."/>
            <person name="Theobald S."/>
            <person name="Kildgaard S."/>
            <person name="Isbrandt T."/>
            <person name="Kuo A."/>
            <person name="Sato A."/>
            <person name="Lyhne E.K."/>
            <person name="Kogle M.E."/>
            <person name="Wiebenga A."/>
            <person name="Kun R.S."/>
            <person name="Lubbers R.J."/>
            <person name="Makela M.R."/>
            <person name="Barry K."/>
            <person name="Chovatia M."/>
            <person name="Clum A."/>
            <person name="Daum C."/>
            <person name="Haridas S."/>
            <person name="He G."/>
            <person name="LaButti K."/>
            <person name="Lipzen A."/>
            <person name="Mondo S."/>
            <person name="Riley R."/>
            <person name="Salamov A."/>
            <person name="Simmons B.A."/>
            <person name="Magnuson J.K."/>
            <person name="Henrissat B."/>
            <person name="Mortensen U.H."/>
            <person name="Larsen T.O."/>
            <person name="Devries R.P."/>
            <person name="Grigoriev I.V."/>
            <person name="Machida M."/>
            <person name="Baker S.E."/>
            <person name="Andersen M.R."/>
        </authorList>
    </citation>
    <scope>NUCLEOTIDE SEQUENCE [LARGE SCALE GENOMIC DNA]</scope>
    <source>
        <strain evidence="2 3">IBT 18842</strain>
    </source>
</reference>
<name>A0A5N6TIS1_ASPAV</name>